<accession>A0ABR9XK93</accession>
<keyword evidence="2" id="KW-1185">Reference proteome</keyword>
<organism evidence="1 2">
    <name type="scientific">Mucilaginibacter boryungensis</name>
    <dbReference type="NCBI Taxonomy" id="768480"/>
    <lineage>
        <taxon>Bacteria</taxon>
        <taxon>Pseudomonadati</taxon>
        <taxon>Bacteroidota</taxon>
        <taxon>Sphingobacteriia</taxon>
        <taxon>Sphingobacteriales</taxon>
        <taxon>Sphingobacteriaceae</taxon>
        <taxon>Mucilaginibacter</taxon>
    </lineage>
</organism>
<protein>
    <submittedName>
        <fullName evidence="1">Uncharacterized protein</fullName>
    </submittedName>
</protein>
<reference evidence="1 2" key="1">
    <citation type="submission" date="2020-10" db="EMBL/GenBank/DDBJ databases">
        <title>Mucilaginibacter mali sp. nov., isolated from rhizosphere soil of apple orchard.</title>
        <authorList>
            <person name="Lee J.-S."/>
            <person name="Kim H.S."/>
            <person name="Kim J.-S."/>
        </authorList>
    </citation>
    <scope>NUCLEOTIDE SEQUENCE [LARGE SCALE GENOMIC DNA]</scope>
    <source>
        <strain evidence="1 2">KCTC 23157</strain>
    </source>
</reference>
<comment type="caution">
    <text evidence="1">The sequence shown here is derived from an EMBL/GenBank/DDBJ whole genome shotgun (WGS) entry which is preliminary data.</text>
</comment>
<proteinExistence type="predicted"/>
<name>A0ABR9XK93_9SPHI</name>
<gene>
    <name evidence="1" type="ORF">IRJ18_13695</name>
</gene>
<dbReference type="RefSeq" id="WP_194106884.1">
    <property type="nucleotide sequence ID" value="NZ_JADFFM010000002.1"/>
</dbReference>
<dbReference type="Proteomes" id="UP000632774">
    <property type="component" value="Unassembled WGS sequence"/>
</dbReference>
<sequence length="87" mass="9890">MDTVGDKDTGYAYDINIQFKDSLLYNLRYEAISNNKIVIGLIGALDLKTNKGGYGIKADGMNELLKEFDRRVLRPLKDEQHIELKAK</sequence>
<evidence type="ECO:0000313" key="2">
    <source>
        <dbReference type="Proteomes" id="UP000632774"/>
    </source>
</evidence>
<dbReference type="EMBL" id="JADFFM010000002">
    <property type="protein sequence ID" value="MBE9667420.1"/>
    <property type="molecule type" value="Genomic_DNA"/>
</dbReference>
<evidence type="ECO:0000313" key="1">
    <source>
        <dbReference type="EMBL" id="MBE9667420.1"/>
    </source>
</evidence>